<evidence type="ECO:0000313" key="2">
    <source>
        <dbReference type="EMBL" id="KJZ73959.1"/>
    </source>
</evidence>
<gene>
    <name evidence="2" type="ORF">HIM_06627</name>
</gene>
<dbReference type="GO" id="GO:0016787">
    <property type="term" value="F:hydrolase activity"/>
    <property type="evidence" value="ECO:0007669"/>
    <property type="project" value="InterPro"/>
</dbReference>
<dbReference type="Pfam" id="PF00149">
    <property type="entry name" value="Metallophos"/>
    <property type="match status" value="1"/>
</dbReference>
<dbReference type="SUPFAM" id="SSF56300">
    <property type="entry name" value="Metallo-dependent phosphatases"/>
    <property type="match status" value="1"/>
</dbReference>
<dbReference type="Gene3D" id="3.60.21.10">
    <property type="match status" value="1"/>
</dbReference>
<dbReference type="InterPro" id="IPR029052">
    <property type="entry name" value="Metallo-depent_PP-like"/>
</dbReference>
<dbReference type="Proteomes" id="UP000054481">
    <property type="component" value="Unassembled WGS sequence"/>
</dbReference>
<protein>
    <recommendedName>
        <fullName evidence="1">Calcineurin-like phosphoesterase domain-containing protein</fullName>
    </recommendedName>
</protein>
<proteinExistence type="predicted"/>
<dbReference type="OrthoDB" id="550558at2759"/>
<dbReference type="EMBL" id="KQ030530">
    <property type="protein sequence ID" value="KJZ73959.1"/>
    <property type="molecule type" value="Genomic_DNA"/>
</dbReference>
<name>A0A0F8A4P9_9HYPO</name>
<dbReference type="PANTHER" id="PTHR37844">
    <property type="entry name" value="SER/THR PROTEIN PHOSPHATASE SUPERFAMILY (AFU_ORTHOLOGUE AFUA_1G14840)"/>
    <property type="match status" value="1"/>
</dbReference>
<dbReference type="PANTHER" id="PTHR37844:SF2">
    <property type="entry name" value="SER_THR PROTEIN PHOSPHATASE SUPERFAMILY (AFU_ORTHOLOGUE AFUA_1G14840)"/>
    <property type="match status" value="1"/>
</dbReference>
<keyword evidence="3" id="KW-1185">Reference proteome</keyword>
<dbReference type="InterPro" id="IPR004843">
    <property type="entry name" value="Calcineurin-like_PHP"/>
</dbReference>
<accession>A0A0F8A4P9</accession>
<evidence type="ECO:0000313" key="3">
    <source>
        <dbReference type="Proteomes" id="UP000054481"/>
    </source>
</evidence>
<dbReference type="AlphaFoldDB" id="A0A0F8A4P9"/>
<evidence type="ECO:0000259" key="1">
    <source>
        <dbReference type="Pfam" id="PF00149"/>
    </source>
</evidence>
<organism evidence="2 3">
    <name type="scientific">Hirsutella minnesotensis 3608</name>
    <dbReference type="NCBI Taxonomy" id="1043627"/>
    <lineage>
        <taxon>Eukaryota</taxon>
        <taxon>Fungi</taxon>
        <taxon>Dikarya</taxon>
        <taxon>Ascomycota</taxon>
        <taxon>Pezizomycotina</taxon>
        <taxon>Sordariomycetes</taxon>
        <taxon>Hypocreomycetidae</taxon>
        <taxon>Hypocreales</taxon>
        <taxon>Ophiocordycipitaceae</taxon>
        <taxon>Hirsutella</taxon>
    </lineage>
</organism>
<reference evidence="2 3" key="1">
    <citation type="journal article" date="2014" name="Genome Biol. Evol.">
        <title>Comparative genomics and transcriptomics analyses reveal divergent lifestyle features of nematode endoparasitic fungus Hirsutella minnesotensis.</title>
        <authorList>
            <person name="Lai Y."/>
            <person name="Liu K."/>
            <person name="Zhang X."/>
            <person name="Zhang X."/>
            <person name="Li K."/>
            <person name="Wang N."/>
            <person name="Shu C."/>
            <person name="Wu Y."/>
            <person name="Wang C."/>
            <person name="Bushley K.E."/>
            <person name="Xiang M."/>
            <person name="Liu X."/>
        </authorList>
    </citation>
    <scope>NUCLEOTIDE SEQUENCE [LARGE SCALE GENOMIC DNA]</scope>
    <source>
        <strain evidence="2 3">3608</strain>
    </source>
</reference>
<sequence>MAIQIMSDLHLEMPKAYDTFEIIPKAPYLALLGDIGNIAAHEDQCLAFFTKQLKQFRVVLFVPGNHEAYESNWKETLEVLRWFEQKFGEDDSLGEFVLLDRTAYPESKRTVGKGLNDFYKIDDWDVAAHNEAHVRDLAWLNAQVAELEQARTSVAILTHWSPTRDPVAVEPIHVFSDINSGFSTDLHKQLCFTSASVKLWAFGHTHYNCDFTVERDGSAGPLRLLTNQRGYSFQQSQGFDPEKTVRL</sequence>
<feature type="domain" description="Calcineurin-like phosphoesterase" evidence="1">
    <location>
        <begin position="3"/>
        <end position="207"/>
    </location>
</feature>